<dbReference type="EMBL" id="CAXHTA020000007">
    <property type="protein sequence ID" value="CAL5222779.1"/>
    <property type="molecule type" value="Genomic_DNA"/>
</dbReference>
<keyword evidence="9" id="KW-0812">Transmembrane</keyword>
<evidence type="ECO:0000256" key="4">
    <source>
        <dbReference type="ARBA" id="ARBA00022728"/>
    </source>
</evidence>
<comment type="similarity">
    <text evidence="2 7">Belongs to the PRP38 family.</text>
</comment>
<keyword evidence="5 7" id="KW-0508">mRNA splicing</keyword>
<evidence type="ECO:0000313" key="11">
    <source>
        <dbReference type="Proteomes" id="UP001497392"/>
    </source>
</evidence>
<dbReference type="InterPro" id="IPR005037">
    <property type="entry name" value="PRP38"/>
</dbReference>
<evidence type="ECO:0000256" key="8">
    <source>
        <dbReference type="SAM" id="MobiDB-lite"/>
    </source>
</evidence>
<evidence type="ECO:0000256" key="6">
    <source>
        <dbReference type="ARBA" id="ARBA00023242"/>
    </source>
</evidence>
<comment type="caution">
    <text evidence="10">The sequence shown here is derived from an EMBL/GenBank/DDBJ whole genome shotgun (WGS) entry which is preliminary data.</text>
</comment>
<feature type="compositionally biased region" description="Basic and acidic residues" evidence="8">
    <location>
        <begin position="284"/>
        <end position="365"/>
    </location>
</feature>
<organism evidence="10 11">
    <name type="scientific">Coccomyxa viridis</name>
    <dbReference type="NCBI Taxonomy" id="1274662"/>
    <lineage>
        <taxon>Eukaryota</taxon>
        <taxon>Viridiplantae</taxon>
        <taxon>Chlorophyta</taxon>
        <taxon>core chlorophytes</taxon>
        <taxon>Trebouxiophyceae</taxon>
        <taxon>Trebouxiophyceae incertae sedis</taxon>
        <taxon>Coccomyxaceae</taxon>
        <taxon>Coccomyxa</taxon>
    </lineage>
</organism>
<feature type="compositionally biased region" description="Basic and acidic residues" evidence="8">
    <location>
        <begin position="226"/>
        <end position="236"/>
    </location>
</feature>
<reference evidence="10 11" key="1">
    <citation type="submission" date="2024-06" db="EMBL/GenBank/DDBJ databases">
        <authorList>
            <person name="Kraege A."/>
            <person name="Thomma B."/>
        </authorList>
    </citation>
    <scope>NUCLEOTIDE SEQUENCE [LARGE SCALE GENOMIC DNA]</scope>
</reference>
<comment type="subcellular location">
    <subcellularLocation>
        <location evidence="1 7">Nucleus</location>
    </subcellularLocation>
</comment>
<dbReference type="Pfam" id="PF03371">
    <property type="entry name" value="PRP38"/>
    <property type="match status" value="1"/>
</dbReference>
<gene>
    <name evidence="10" type="primary">g5192</name>
    <name evidence="10" type="ORF">VP750_LOCUS4438</name>
</gene>
<keyword evidence="9" id="KW-1133">Transmembrane helix</keyword>
<feature type="region of interest" description="Disordered" evidence="8">
    <location>
        <begin position="218"/>
        <end position="365"/>
    </location>
</feature>
<protein>
    <recommendedName>
        <fullName evidence="7">Pre-mRNA-splicing factor 38</fullName>
    </recommendedName>
</protein>
<evidence type="ECO:0000313" key="10">
    <source>
        <dbReference type="EMBL" id="CAL5222779.1"/>
    </source>
</evidence>
<evidence type="ECO:0000256" key="3">
    <source>
        <dbReference type="ARBA" id="ARBA00022664"/>
    </source>
</evidence>
<evidence type="ECO:0000256" key="1">
    <source>
        <dbReference type="ARBA" id="ARBA00004123"/>
    </source>
</evidence>
<evidence type="ECO:0000256" key="9">
    <source>
        <dbReference type="SAM" id="Phobius"/>
    </source>
</evidence>
<dbReference type="PANTHER" id="PTHR23142">
    <property type="entry name" value="PRE-MRNA-SPLICING FACTOR 38A-RELATED"/>
    <property type="match status" value="1"/>
</dbReference>
<keyword evidence="3 7" id="KW-0507">mRNA processing</keyword>
<feature type="compositionally biased region" description="Gly residues" evidence="8">
    <location>
        <begin position="265"/>
        <end position="275"/>
    </location>
</feature>
<name>A0ABP1FUH4_9CHLO</name>
<comment type="function">
    <text evidence="7">Required for pre-mRNA splicing.</text>
</comment>
<feature type="transmembrane region" description="Helical" evidence="9">
    <location>
        <begin position="169"/>
        <end position="189"/>
    </location>
</feature>
<evidence type="ECO:0000256" key="2">
    <source>
        <dbReference type="ARBA" id="ARBA00006164"/>
    </source>
</evidence>
<keyword evidence="9" id="KW-0472">Membrane</keyword>
<evidence type="ECO:0000256" key="5">
    <source>
        <dbReference type="ARBA" id="ARBA00023187"/>
    </source>
</evidence>
<proteinExistence type="inferred from homology"/>
<sequence length="365" mass="41863">MEQYGNTSTYNMESVLRKNIVDSEYYRDTCMKLTTWGQVVDEIYYSVSDVEPWMSGNARGASTAFCLLHRLFTLVPTQQEVKDLLDHVDSAYIRAVGFLYLRYVGNPRELWDWIQPYVRDHEEISPSPEGDGRTVSMGEFVRDVFLEQEHHYADTGLSCCAGLAHAHTAFHALTLGCMAAVLFWGWYYFETIFPRIPKLVQDQFETKLTAMGLASKAVGNAGQGGADRRGIEEANRRPASVKASLSVALGQRAPNRAAAREEGRGLGAGMKGAPGQGIHRSPARPKDADKERERRQEDHRDRDRHRDRSAERRREPDRDRGRPKDYRADRDRDRDRHRDHDGGHRHRGYDERDHRREGDGGRHRR</sequence>
<accession>A0ABP1FUH4</accession>
<evidence type="ECO:0000256" key="7">
    <source>
        <dbReference type="RuleBase" id="RU367025"/>
    </source>
</evidence>
<dbReference type="Proteomes" id="UP001497392">
    <property type="component" value="Unassembled WGS sequence"/>
</dbReference>
<keyword evidence="6 7" id="KW-0539">Nucleus</keyword>
<keyword evidence="11" id="KW-1185">Reference proteome</keyword>
<keyword evidence="4 7" id="KW-0747">Spliceosome</keyword>